<keyword evidence="3" id="KW-1185">Reference proteome</keyword>
<feature type="compositionally biased region" description="Low complexity" evidence="1">
    <location>
        <begin position="64"/>
        <end position="73"/>
    </location>
</feature>
<dbReference type="EMBL" id="CVRI01000059">
    <property type="protein sequence ID" value="CRL03148.1"/>
    <property type="molecule type" value="Genomic_DNA"/>
</dbReference>
<accession>A0A1J1IU88</accession>
<dbReference type="AlphaFoldDB" id="A0A1J1IU88"/>
<protein>
    <submittedName>
        <fullName evidence="2">CLUMA_CG016870, isoform A</fullName>
    </submittedName>
</protein>
<reference evidence="2 3" key="1">
    <citation type="submission" date="2015-04" db="EMBL/GenBank/DDBJ databases">
        <authorList>
            <person name="Syromyatnikov M.Y."/>
            <person name="Popov V.N."/>
        </authorList>
    </citation>
    <scope>NUCLEOTIDE SEQUENCE [LARGE SCALE GENOMIC DNA]</scope>
</reference>
<proteinExistence type="predicted"/>
<dbReference type="Proteomes" id="UP000183832">
    <property type="component" value="Unassembled WGS sequence"/>
</dbReference>
<feature type="region of interest" description="Disordered" evidence="1">
    <location>
        <begin position="55"/>
        <end position="89"/>
    </location>
</feature>
<organism evidence="2 3">
    <name type="scientific">Clunio marinus</name>
    <dbReference type="NCBI Taxonomy" id="568069"/>
    <lineage>
        <taxon>Eukaryota</taxon>
        <taxon>Metazoa</taxon>
        <taxon>Ecdysozoa</taxon>
        <taxon>Arthropoda</taxon>
        <taxon>Hexapoda</taxon>
        <taxon>Insecta</taxon>
        <taxon>Pterygota</taxon>
        <taxon>Neoptera</taxon>
        <taxon>Endopterygota</taxon>
        <taxon>Diptera</taxon>
        <taxon>Nematocera</taxon>
        <taxon>Chironomoidea</taxon>
        <taxon>Chironomidae</taxon>
        <taxon>Clunio</taxon>
    </lineage>
</organism>
<gene>
    <name evidence="2" type="ORF">CLUMA_CG016870</name>
</gene>
<evidence type="ECO:0000256" key="1">
    <source>
        <dbReference type="SAM" id="MobiDB-lite"/>
    </source>
</evidence>
<evidence type="ECO:0000313" key="3">
    <source>
        <dbReference type="Proteomes" id="UP000183832"/>
    </source>
</evidence>
<feature type="compositionally biased region" description="Basic and acidic residues" evidence="1">
    <location>
        <begin position="75"/>
        <end position="89"/>
    </location>
</feature>
<sequence length="89" mass="10195">MLGAIVKSVGHFYVCESVALCCALSLIHFRVFCDNIFDEKERREQKQLRSLDKFTRAESRRSKSTSTTTNTTTMIEKDENINEKSSKAN</sequence>
<name>A0A1J1IU88_9DIPT</name>
<evidence type="ECO:0000313" key="2">
    <source>
        <dbReference type="EMBL" id="CRL03148.1"/>
    </source>
</evidence>